<dbReference type="AlphaFoldDB" id="A0A1J5QCJ4"/>
<keyword evidence="4 8" id="KW-0489">Methyltransferase</keyword>
<dbReference type="EC" id="2.1.1.151" evidence="8"/>
<accession>A0A1J5QCJ4</accession>
<dbReference type="GO" id="GO:0030788">
    <property type="term" value="F:precorrin-2 C20-methyltransferase activity"/>
    <property type="evidence" value="ECO:0007669"/>
    <property type="project" value="InterPro"/>
</dbReference>
<comment type="pathway">
    <text evidence="1">Cofactor biosynthesis; adenosylcobalamin biosynthesis.</text>
</comment>
<gene>
    <name evidence="8" type="primary">cbiL_5</name>
    <name evidence="8" type="ORF">GALL_368790</name>
</gene>
<feature type="domain" description="Tetrapyrrole methylase" evidence="7">
    <location>
        <begin position="10"/>
        <end position="220"/>
    </location>
</feature>
<comment type="similarity">
    <text evidence="2">Belongs to the precorrin methyltransferase family.</text>
</comment>
<dbReference type="SUPFAM" id="SSF53790">
    <property type="entry name" value="Tetrapyrrole methylase"/>
    <property type="match status" value="1"/>
</dbReference>
<dbReference type="UniPathway" id="UPA00148"/>
<dbReference type="GO" id="GO:0032259">
    <property type="term" value="P:methylation"/>
    <property type="evidence" value="ECO:0007669"/>
    <property type="project" value="UniProtKB-KW"/>
</dbReference>
<dbReference type="CDD" id="cd11645">
    <property type="entry name" value="Precorrin_2_C20_MT"/>
    <property type="match status" value="1"/>
</dbReference>
<organism evidence="8">
    <name type="scientific">mine drainage metagenome</name>
    <dbReference type="NCBI Taxonomy" id="410659"/>
    <lineage>
        <taxon>unclassified sequences</taxon>
        <taxon>metagenomes</taxon>
        <taxon>ecological metagenomes</taxon>
    </lineage>
</organism>
<evidence type="ECO:0000259" key="7">
    <source>
        <dbReference type="Pfam" id="PF00590"/>
    </source>
</evidence>
<dbReference type="GO" id="GO:0009236">
    <property type="term" value="P:cobalamin biosynthetic process"/>
    <property type="evidence" value="ECO:0007669"/>
    <property type="project" value="UniProtKB-UniPathway"/>
</dbReference>
<dbReference type="Pfam" id="PF00590">
    <property type="entry name" value="TP_methylase"/>
    <property type="match status" value="1"/>
</dbReference>
<comment type="caution">
    <text evidence="8">The sequence shown here is derived from an EMBL/GenBank/DDBJ whole genome shotgun (WGS) entry which is preliminary data.</text>
</comment>
<protein>
    <submittedName>
        <fullName evidence="8">Cobalt-precorrin-2 C(20)-methyltransferase</fullName>
        <ecNumber evidence="8">2.1.1.151</ecNumber>
    </submittedName>
</protein>
<evidence type="ECO:0000313" key="8">
    <source>
        <dbReference type="EMBL" id="OIQ81358.1"/>
    </source>
</evidence>
<proteinExistence type="inferred from homology"/>
<reference evidence="8" key="1">
    <citation type="submission" date="2016-10" db="EMBL/GenBank/DDBJ databases">
        <title>Sequence of Gallionella enrichment culture.</title>
        <authorList>
            <person name="Poehlein A."/>
            <person name="Muehling M."/>
            <person name="Daniel R."/>
        </authorList>
    </citation>
    <scope>NUCLEOTIDE SEQUENCE</scope>
</reference>
<evidence type="ECO:0000256" key="5">
    <source>
        <dbReference type="ARBA" id="ARBA00022679"/>
    </source>
</evidence>
<dbReference type="GO" id="GO:0043781">
    <property type="term" value="F:cobalt-factor II C20-methyltransferase activity"/>
    <property type="evidence" value="ECO:0007669"/>
    <property type="project" value="UniProtKB-EC"/>
</dbReference>
<evidence type="ECO:0000256" key="3">
    <source>
        <dbReference type="ARBA" id="ARBA00022573"/>
    </source>
</evidence>
<sequence>MMSSSKIGRMYGASLGPGDPGLITRRVWELLQRGDAHWCYPVRRKDADSHALQIVLRSGLTLPQEHTPLIFPMTHDTGILASYWLRAAKTVLARLRTGQDVLFLVEGDASTYSTFGYLARTVRALDDQVSIEIIAGVPSYNAAAARVAMPLAETDETVAIIPASYGIGMIERLLVDFDTLVLLKVKPLLDDILDLLERRGLLTHAAFVEKAGTPMERVERDVACLRGQKVNYLSLLLIRNPDRNRGEIIRGCRKKASVSTEEVA</sequence>
<dbReference type="InterPro" id="IPR014776">
    <property type="entry name" value="4pyrrole_Mease_sub2"/>
</dbReference>
<evidence type="ECO:0000256" key="1">
    <source>
        <dbReference type="ARBA" id="ARBA00004953"/>
    </source>
</evidence>
<keyword evidence="6" id="KW-0949">S-adenosyl-L-methionine</keyword>
<dbReference type="PANTHER" id="PTHR43467">
    <property type="entry name" value="COBALT-PRECORRIN-2 C(20)-METHYLTRANSFERASE"/>
    <property type="match status" value="1"/>
</dbReference>
<evidence type="ECO:0000256" key="4">
    <source>
        <dbReference type="ARBA" id="ARBA00022603"/>
    </source>
</evidence>
<evidence type="ECO:0000256" key="2">
    <source>
        <dbReference type="ARBA" id="ARBA00005879"/>
    </source>
</evidence>
<dbReference type="Gene3D" id="3.40.1010.10">
    <property type="entry name" value="Cobalt-precorrin-4 Transmethylase, Domain 1"/>
    <property type="match status" value="1"/>
</dbReference>
<dbReference type="InterPro" id="IPR014777">
    <property type="entry name" value="4pyrrole_Mease_sub1"/>
</dbReference>
<dbReference type="EMBL" id="MLJW01000934">
    <property type="protein sequence ID" value="OIQ81358.1"/>
    <property type="molecule type" value="Genomic_DNA"/>
</dbReference>
<dbReference type="InterPro" id="IPR000878">
    <property type="entry name" value="4pyrrol_Mease"/>
</dbReference>
<evidence type="ECO:0000256" key="6">
    <source>
        <dbReference type="ARBA" id="ARBA00022691"/>
    </source>
</evidence>
<keyword evidence="5 8" id="KW-0808">Transferase</keyword>
<dbReference type="InterPro" id="IPR035996">
    <property type="entry name" value="4pyrrol_Methylase_sf"/>
</dbReference>
<dbReference type="PANTHER" id="PTHR43467:SF2">
    <property type="entry name" value="COBALT-PRECORRIN-2 C(20)-METHYLTRANSFERASE"/>
    <property type="match status" value="1"/>
</dbReference>
<keyword evidence="3" id="KW-0169">Cobalamin biosynthesis</keyword>
<dbReference type="NCBIfam" id="TIGR01467">
    <property type="entry name" value="cobI_cbiL"/>
    <property type="match status" value="1"/>
</dbReference>
<dbReference type="InterPro" id="IPR012382">
    <property type="entry name" value="CobI/CbiL"/>
</dbReference>
<dbReference type="PIRSF" id="PIRSF036427">
    <property type="entry name" value="Precrrn-2_mtase"/>
    <property type="match status" value="1"/>
</dbReference>
<name>A0A1J5QCJ4_9ZZZZ</name>
<dbReference type="Gene3D" id="3.30.950.10">
    <property type="entry name" value="Methyltransferase, Cobalt-precorrin-4 Transmethylase, Domain 2"/>
    <property type="match status" value="1"/>
</dbReference>
<dbReference type="InterPro" id="IPR006364">
    <property type="entry name" value="CobI/CbiL/CobIJ_dom"/>
</dbReference>